<comment type="caution">
    <text evidence="2">The sequence shown here is derived from an EMBL/GenBank/DDBJ whole genome shotgun (WGS) entry which is preliminary data.</text>
</comment>
<dbReference type="Pfam" id="PF13517">
    <property type="entry name" value="FG-GAP_3"/>
    <property type="match status" value="1"/>
</dbReference>
<evidence type="ECO:0000256" key="1">
    <source>
        <dbReference type="ARBA" id="ARBA00022729"/>
    </source>
</evidence>
<dbReference type="InterPro" id="IPR013517">
    <property type="entry name" value="FG-GAP"/>
</dbReference>
<dbReference type="PANTHER" id="PTHR46580:SF4">
    <property type="entry name" value="ATP_GTP-BINDING PROTEIN"/>
    <property type="match status" value="1"/>
</dbReference>
<dbReference type="PANTHER" id="PTHR46580">
    <property type="entry name" value="SENSOR KINASE-RELATED"/>
    <property type="match status" value="1"/>
</dbReference>
<accession>A0A0F9R524</accession>
<proteinExistence type="predicted"/>
<sequence length="459" mass="50770">MIKPLCYSLITLITPISAIAQTMAIKTTDELVSTDSEILFAYNKESKQLEAINLVTSLSSELALPKNAIGFDVATLANITDKQALILTSDGVYKAQAGKPTLLFNYESVLNQLKIDKFEKVDFVFDANNDGLSDIFIPGLASSTLYIQNKDGSFKPNQFKQTPKYEGHFSGKGLSLEVNINNKPVVIDFNHDGLNDLVFSNDFGADVLLANSEGFEQKLTSINFNIELGELSNGETRKIKQIIDINNDGFLDFTTRQFKPTQGMDSLDIKIAHTLYLGSAKGFSNTPIPLFETQGPSELLLKTDFNNDGLIDLQKMDLDIGLGTIASMALGGGSTDVDVEMNLYKQQPDGSFANKSSIELDLEMEVGMNGDDSEPALYLGDINGDSYIDAVYKYSKKTLYIYYGEQDSLLNDKRKKLKLTLPKNNKDILLVDINQDGKKDFVFKFTEEDGTSKIETRLN</sequence>
<evidence type="ECO:0000313" key="2">
    <source>
        <dbReference type="EMBL" id="KKN49819.1"/>
    </source>
</evidence>
<reference evidence="2" key="1">
    <citation type="journal article" date="2015" name="Nature">
        <title>Complex archaea that bridge the gap between prokaryotes and eukaryotes.</title>
        <authorList>
            <person name="Spang A."/>
            <person name="Saw J.H."/>
            <person name="Jorgensen S.L."/>
            <person name="Zaremba-Niedzwiedzka K."/>
            <person name="Martijn J."/>
            <person name="Lind A.E."/>
            <person name="van Eijk R."/>
            <person name="Schleper C."/>
            <person name="Guy L."/>
            <person name="Ettema T.J."/>
        </authorList>
    </citation>
    <scope>NUCLEOTIDE SEQUENCE</scope>
</reference>
<organism evidence="2">
    <name type="scientific">marine sediment metagenome</name>
    <dbReference type="NCBI Taxonomy" id="412755"/>
    <lineage>
        <taxon>unclassified sequences</taxon>
        <taxon>metagenomes</taxon>
        <taxon>ecological metagenomes</taxon>
    </lineage>
</organism>
<dbReference type="InterPro" id="IPR028994">
    <property type="entry name" value="Integrin_alpha_N"/>
</dbReference>
<evidence type="ECO:0008006" key="3">
    <source>
        <dbReference type="Google" id="ProtNLM"/>
    </source>
</evidence>
<protein>
    <recommendedName>
        <fullName evidence="3">VCBS repeat-containing protein</fullName>
    </recommendedName>
</protein>
<name>A0A0F9R524_9ZZZZ</name>
<dbReference type="SUPFAM" id="SSF69318">
    <property type="entry name" value="Integrin alpha N-terminal domain"/>
    <property type="match status" value="1"/>
</dbReference>
<dbReference type="EMBL" id="LAZR01001149">
    <property type="protein sequence ID" value="KKN49819.1"/>
    <property type="molecule type" value="Genomic_DNA"/>
</dbReference>
<dbReference type="Gene3D" id="2.130.10.130">
    <property type="entry name" value="Integrin alpha, N-terminal"/>
    <property type="match status" value="2"/>
</dbReference>
<dbReference type="AlphaFoldDB" id="A0A0F9R524"/>
<keyword evidence="1" id="KW-0732">Signal</keyword>
<gene>
    <name evidence="2" type="ORF">LCGC14_0638940</name>
</gene>